<dbReference type="STRING" id="493475.GARC_1450"/>
<protein>
    <submittedName>
        <fullName evidence="1">Uncharacterized protein</fullName>
    </submittedName>
</protein>
<evidence type="ECO:0000313" key="1">
    <source>
        <dbReference type="EMBL" id="GAC18425.1"/>
    </source>
</evidence>
<comment type="caution">
    <text evidence="1">The sequence shown here is derived from an EMBL/GenBank/DDBJ whole genome shotgun (WGS) entry which is preliminary data.</text>
</comment>
<dbReference type="EMBL" id="BAEO01000017">
    <property type="protein sequence ID" value="GAC18425.1"/>
    <property type="molecule type" value="Genomic_DNA"/>
</dbReference>
<gene>
    <name evidence="1" type="ORF">GARC_1450</name>
</gene>
<proteinExistence type="predicted"/>
<organism evidence="1 2">
    <name type="scientific">Paraglaciecola arctica BSs20135</name>
    <dbReference type="NCBI Taxonomy" id="493475"/>
    <lineage>
        <taxon>Bacteria</taxon>
        <taxon>Pseudomonadati</taxon>
        <taxon>Pseudomonadota</taxon>
        <taxon>Gammaproteobacteria</taxon>
        <taxon>Alteromonadales</taxon>
        <taxon>Alteromonadaceae</taxon>
        <taxon>Paraglaciecola</taxon>
    </lineage>
</organism>
<dbReference type="AlphaFoldDB" id="K6Z4T4"/>
<dbReference type="Proteomes" id="UP000006327">
    <property type="component" value="Unassembled WGS sequence"/>
</dbReference>
<accession>K6Z4T4</accession>
<reference evidence="1 2" key="1">
    <citation type="journal article" date="2017" name="Antonie Van Leeuwenhoek">
        <title>Rhizobium rhizosphaerae sp. nov., a novel species isolated from rice rhizosphere.</title>
        <authorList>
            <person name="Zhao J.J."/>
            <person name="Zhang J."/>
            <person name="Zhang R.J."/>
            <person name="Zhang C.W."/>
            <person name="Yin H.Q."/>
            <person name="Zhang X.X."/>
        </authorList>
    </citation>
    <scope>NUCLEOTIDE SEQUENCE [LARGE SCALE GENOMIC DNA]</scope>
    <source>
        <strain evidence="1 2">BSs20135</strain>
    </source>
</reference>
<sequence>MLGQVFQTNVLQLLCSLERARDYHKLVISHASNHILIFIRSLLNKSI</sequence>
<evidence type="ECO:0000313" key="2">
    <source>
        <dbReference type="Proteomes" id="UP000006327"/>
    </source>
</evidence>
<name>K6Z4T4_9ALTE</name>
<keyword evidence="2" id="KW-1185">Reference proteome</keyword>